<dbReference type="RefSeq" id="WP_015587435.1">
    <property type="nucleotide sequence ID" value="NC_021083.1"/>
</dbReference>
<gene>
    <name evidence="2" type="ORF">MPUT9231_4300</name>
</gene>
<evidence type="ECO:0000313" key="2">
    <source>
        <dbReference type="EMBL" id="AGJ90840.1"/>
    </source>
</evidence>
<accession>M9WHA4</accession>
<dbReference type="NCBIfam" id="TIGR04547">
    <property type="entry name" value="Mollicu_LP"/>
    <property type="match status" value="1"/>
</dbReference>
<sequence length="829" mass="94690">MKKMLSVLAAASLVSSSLGTISCTYTKKITHDVLDQIKIYMNVSSIAAQSILLSDQENGSISTDYSLQTFAQTKLKDLYQKDALQLMKKYVKSKDEQEKDPLDLTYELQFKSMFGDLSFKNWTSVLRNTLHPERNPVKDLNVNWNEQTRTTSNSLISILSIVSGVVSLLLGDDFNSQQQGRLISDFISKPGQLAATVFNNDLDFSDLIKTLNAFTDKNNDNKKYSKILSLLDKITSEPEWFKDIKLESKVSEILEKASKKFWESVKTYLDKSKDKDWEIIAQAGADLLKAIAVYQKAIEVNEDSEKDFPLKQKSARRIFKKDKDNSEFLKLVLDQKLSDVYKQKDLNTLKQTINSLNIKSFLKFLIDRLNSKNDEHGYNFQKVVLLIFGSPEANDIKKSPVMKEFYQGLETGDLVGKILKQFIPNLPSGFDDFLKVFFKNTLTDLVSALQEDLTDQATGKKFSKKLNESKLTDFIRHISTFFGSVGRSIAVFLNSKGWNEFEQNPYNAIYNGEDFFPAIYQLVNDTSQSSEDIIPVNIHSNIKNLRSFLNQPLDKLLTFIANKISNNKGFDTLQFLYGLRSKSIYEIIVDLGKEFQVDKQDDLYIINLLNINALINRIFDDKISLKFKTTKTADSKEKELETKNNLATILTLLSLTEANSKEIKLEIKDNSNYKSAKNSIEAAIKNKQYTVAASILLGFDPNSDGSKFVEGSILEAFSWLFGQNTKDINPIASKNATKALVQAYINLVNWFQSVSIAEYAKDFLDDYLDQKNWKVEFDRYIGQLSEINKDFEIIYNLSRKQNKYQVTISRSKNINGTWRFKEIKKISDK</sequence>
<evidence type="ECO:0000256" key="1">
    <source>
        <dbReference type="SAM" id="SignalP"/>
    </source>
</evidence>
<dbReference type="InterPro" id="IPR030893">
    <property type="entry name" value="Mollicu_LP"/>
</dbReference>
<reference evidence="2 3" key="1">
    <citation type="journal article" date="2013" name="Genome Announc.">
        <title>Complete Genome Sequence of Mycoplasma putrefaciens Strain 9231, One of the Agents of Contagious Agalactia in Goats.</title>
        <authorList>
            <person name="Dupuy V."/>
            <person name="Sirand-Pugnet P."/>
            <person name="Baranowski E."/>
            <person name="Barre A."/>
            <person name="Breton M."/>
            <person name="Couture C."/>
            <person name="Dordet-Frisoni E."/>
            <person name="Gaurivaud P."/>
            <person name="Jacob D."/>
            <person name="Lemaitre C."/>
            <person name="Manso-Silvan L."/>
            <person name="Nikolski M."/>
            <person name="Nouvel L.X."/>
            <person name="Poumarat F."/>
            <person name="Tardy F."/>
            <person name="Thebault P."/>
            <person name="Theil S."/>
            <person name="Citti C."/>
            <person name="Blanchard A."/>
            <person name="Thiaucourt F."/>
        </authorList>
    </citation>
    <scope>NUCLEOTIDE SEQUENCE [LARGE SCALE GENOMIC DNA]</scope>
    <source>
        <strain evidence="2">Mput9231</strain>
    </source>
</reference>
<dbReference type="PROSITE" id="PS51257">
    <property type="entry name" value="PROKAR_LIPOPROTEIN"/>
    <property type="match status" value="1"/>
</dbReference>
<name>M9WHA4_9MOLU</name>
<dbReference type="Proteomes" id="UP000012984">
    <property type="component" value="Chromosome"/>
</dbReference>
<evidence type="ECO:0008006" key="4">
    <source>
        <dbReference type="Google" id="ProtNLM"/>
    </source>
</evidence>
<keyword evidence="1" id="KW-0732">Signal</keyword>
<dbReference type="HOGENOM" id="CLU_344792_0_0_14"/>
<evidence type="ECO:0000313" key="3">
    <source>
        <dbReference type="Proteomes" id="UP000012984"/>
    </source>
</evidence>
<organism evidence="2 3">
    <name type="scientific">Mycoplasma putrefaciens Mput9231</name>
    <dbReference type="NCBI Taxonomy" id="1292033"/>
    <lineage>
        <taxon>Bacteria</taxon>
        <taxon>Bacillati</taxon>
        <taxon>Mycoplasmatota</taxon>
        <taxon>Mollicutes</taxon>
        <taxon>Mycoplasmataceae</taxon>
        <taxon>Mycoplasma</taxon>
    </lineage>
</organism>
<keyword evidence="3" id="KW-1185">Reference proteome</keyword>
<dbReference type="OrthoDB" id="396400at2"/>
<dbReference type="KEGG" id="mput:MPUT9231_4300"/>
<dbReference type="PATRIC" id="fig|1292033.3.peg.418"/>
<protein>
    <recommendedName>
        <fullName evidence="4">MOLPALP family lipoprotein</fullName>
    </recommendedName>
</protein>
<dbReference type="EMBL" id="CP004357">
    <property type="protein sequence ID" value="AGJ90840.1"/>
    <property type="molecule type" value="Genomic_DNA"/>
</dbReference>
<dbReference type="AlphaFoldDB" id="M9WHA4"/>
<dbReference type="eggNOG" id="ENOG50343J7">
    <property type="taxonomic scope" value="Bacteria"/>
</dbReference>
<feature type="chain" id="PRO_5004104185" description="MOLPALP family lipoprotein" evidence="1">
    <location>
        <begin position="20"/>
        <end position="829"/>
    </location>
</feature>
<feature type="signal peptide" evidence="1">
    <location>
        <begin position="1"/>
        <end position="19"/>
    </location>
</feature>
<proteinExistence type="predicted"/>